<dbReference type="Proteomes" id="UP000579250">
    <property type="component" value="Unassembled WGS sequence"/>
</dbReference>
<organism evidence="3 4">
    <name type="scientific">Actinomadura latina</name>
    <dbReference type="NCBI Taxonomy" id="163603"/>
    <lineage>
        <taxon>Bacteria</taxon>
        <taxon>Bacillati</taxon>
        <taxon>Actinomycetota</taxon>
        <taxon>Actinomycetes</taxon>
        <taxon>Streptosporangiales</taxon>
        <taxon>Thermomonosporaceae</taxon>
        <taxon>Actinomadura</taxon>
    </lineage>
</organism>
<dbReference type="Pfam" id="PF00857">
    <property type="entry name" value="Isochorismatase"/>
    <property type="match status" value="1"/>
</dbReference>
<evidence type="ECO:0000259" key="2">
    <source>
        <dbReference type="Pfam" id="PF00857"/>
    </source>
</evidence>
<sequence length="207" mass="22937">MPGIPRIETYQIPGLGDLPPNVAKWTPDPARAVLLIHDMQRFFIRPLPGPTRDELVATIAQLRERASALGVQVAYSAQPGDMSEEERGLLKDFWGPGMSSTPDDRLVTDELYPEAADWMFFKRRYSAFFGCDLLDRMRRSGRDQLIVCGVYAHLGVLITAVEAYSNDLQTFVVGDAVADFSAAHHRMALDYAAESCAAVVSAKEVFL</sequence>
<name>A0A846YSB5_9ACTN</name>
<keyword evidence="4" id="KW-1185">Reference proteome</keyword>
<dbReference type="PANTHER" id="PTHR43540">
    <property type="entry name" value="PEROXYUREIDOACRYLATE/UREIDOACRYLATE AMIDOHYDROLASE-RELATED"/>
    <property type="match status" value="1"/>
</dbReference>
<protein>
    <submittedName>
        <fullName evidence="3">Isochorismatase family protein</fullName>
    </submittedName>
</protein>
<accession>A0A846YSB5</accession>
<dbReference type="AlphaFoldDB" id="A0A846YSB5"/>
<dbReference type="InterPro" id="IPR016291">
    <property type="entry name" value="Isochorismatase"/>
</dbReference>
<dbReference type="InterPro" id="IPR036380">
    <property type="entry name" value="Isochorismatase-like_sf"/>
</dbReference>
<feature type="domain" description="Isochorismatase-like" evidence="2">
    <location>
        <begin position="33"/>
        <end position="203"/>
    </location>
</feature>
<proteinExistence type="predicted"/>
<dbReference type="PRINTS" id="PR01398">
    <property type="entry name" value="ISCHRISMTASE"/>
</dbReference>
<dbReference type="RefSeq" id="WP_067634743.1">
    <property type="nucleotide sequence ID" value="NZ_JAAXPI010000007.1"/>
</dbReference>
<gene>
    <name evidence="3" type="ORF">HGB48_08260</name>
</gene>
<dbReference type="InterPro" id="IPR000868">
    <property type="entry name" value="Isochorismatase-like_dom"/>
</dbReference>
<evidence type="ECO:0000313" key="3">
    <source>
        <dbReference type="EMBL" id="NKZ03740.1"/>
    </source>
</evidence>
<dbReference type="EMBL" id="JAAXPI010000007">
    <property type="protein sequence ID" value="NKZ03740.1"/>
    <property type="molecule type" value="Genomic_DNA"/>
</dbReference>
<comment type="caution">
    <text evidence="3">The sequence shown here is derived from an EMBL/GenBank/DDBJ whole genome shotgun (WGS) entry which is preliminary data.</text>
</comment>
<dbReference type="PANTHER" id="PTHR43540:SF3">
    <property type="entry name" value="ENTEROBACTIN SYNTHASE COMPONENT B"/>
    <property type="match status" value="1"/>
</dbReference>
<dbReference type="SUPFAM" id="SSF52499">
    <property type="entry name" value="Isochorismatase-like hydrolases"/>
    <property type="match status" value="1"/>
</dbReference>
<reference evidence="3 4" key="1">
    <citation type="submission" date="2020-04" db="EMBL/GenBank/DDBJ databases">
        <title>MicrobeNet Type strains.</title>
        <authorList>
            <person name="Nicholson A.C."/>
        </authorList>
    </citation>
    <scope>NUCLEOTIDE SEQUENCE [LARGE SCALE GENOMIC DNA]</scope>
    <source>
        <strain evidence="3 4">ATCC BAA-277</strain>
    </source>
</reference>
<dbReference type="InterPro" id="IPR050272">
    <property type="entry name" value="Isochorismatase-like_hydrls"/>
</dbReference>
<evidence type="ECO:0000256" key="1">
    <source>
        <dbReference type="ARBA" id="ARBA00022801"/>
    </source>
</evidence>
<dbReference type="Gene3D" id="3.40.50.850">
    <property type="entry name" value="Isochorismatase-like"/>
    <property type="match status" value="1"/>
</dbReference>
<dbReference type="GO" id="GO:0008908">
    <property type="term" value="F:isochorismatase activity"/>
    <property type="evidence" value="ECO:0007669"/>
    <property type="project" value="InterPro"/>
</dbReference>
<evidence type="ECO:0000313" key="4">
    <source>
        <dbReference type="Proteomes" id="UP000579250"/>
    </source>
</evidence>
<keyword evidence="1" id="KW-0378">Hydrolase</keyword>